<feature type="region of interest" description="Disordered" evidence="3">
    <location>
        <begin position="53"/>
        <end position="86"/>
    </location>
</feature>
<dbReference type="CDD" id="cd06166">
    <property type="entry name" value="Sortase_D_2"/>
    <property type="match status" value="1"/>
</dbReference>
<dbReference type="InterPro" id="IPR005754">
    <property type="entry name" value="Sortase"/>
</dbReference>
<dbReference type="AlphaFoldDB" id="A0A6I1MTH5"/>
<comment type="caution">
    <text evidence="5">The sequence shown here is derived from an EMBL/GenBank/DDBJ whole genome shotgun (WGS) entry which is preliminary data.</text>
</comment>
<gene>
    <name evidence="5" type="ORF">GBZ86_10395</name>
</gene>
<keyword evidence="4" id="KW-1133">Transmembrane helix</keyword>
<dbReference type="InterPro" id="IPR023365">
    <property type="entry name" value="Sortase_dom-sf"/>
</dbReference>
<dbReference type="NCBIfam" id="TIGR01076">
    <property type="entry name" value="sortase_fam"/>
    <property type="match status" value="1"/>
</dbReference>
<evidence type="ECO:0000256" key="3">
    <source>
        <dbReference type="SAM" id="MobiDB-lite"/>
    </source>
</evidence>
<dbReference type="Gene3D" id="2.40.260.10">
    <property type="entry name" value="Sortase"/>
    <property type="match status" value="1"/>
</dbReference>
<dbReference type="GO" id="GO:0016787">
    <property type="term" value="F:hydrolase activity"/>
    <property type="evidence" value="ECO:0007669"/>
    <property type="project" value="UniProtKB-KW"/>
</dbReference>
<feature type="transmembrane region" description="Helical" evidence="4">
    <location>
        <begin position="7"/>
        <end position="27"/>
    </location>
</feature>
<keyword evidence="6" id="KW-1185">Reference proteome</keyword>
<protein>
    <submittedName>
        <fullName evidence="5">Sortase</fullName>
    </submittedName>
</protein>
<dbReference type="Pfam" id="PF04203">
    <property type="entry name" value="Sortase"/>
    <property type="match status" value="1"/>
</dbReference>
<name>A0A6I1MTH5_9CLOT</name>
<evidence type="ECO:0000256" key="2">
    <source>
        <dbReference type="PIRSR" id="PIRSR605754-1"/>
    </source>
</evidence>
<reference evidence="5 6" key="1">
    <citation type="submission" date="2019-10" db="EMBL/GenBank/DDBJ databases">
        <title>The Genome Sequence of Clostridium tarantellae Isolated from Fish Brain.</title>
        <authorList>
            <person name="Bano L."/>
            <person name="Kiel M."/>
            <person name="Sales G."/>
            <person name="Doxey A.C."/>
            <person name="Mansfield M.J."/>
            <person name="Schiavone M."/>
            <person name="Rossetto O."/>
            <person name="Pirazzini M."/>
            <person name="Dobrindt U."/>
            <person name="Montecucco C."/>
        </authorList>
    </citation>
    <scope>NUCLEOTIDE SEQUENCE [LARGE SCALE GENOMIC DNA]</scope>
    <source>
        <strain evidence="5 6">DSM 3997</strain>
    </source>
</reference>
<dbReference type="InterPro" id="IPR042000">
    <property type="entry name" value="Sortase_D_2"/>
</dbReference>
<proteinExistence type="predicted"/>
<dbReference type="OrthoDB" id="154054at2"/>
<sequence>MRGKIRNIIGTVLIIVGIALIGTTAWMKYKTYTEQKAILDTFKNMQFEVDESADNTGENLNKDDEKSDDKNNKKSDKKVENSKKPVSEAELKQKAIGILNIPKINLEIGIIEGVDYEDIKFVVGHFPGSPYPGEKGNFAIAGHRVSYFGQAFKDINKLKDGDEIKVSYKGKEYVYEVTDIFEITPQDTYVLDKTDDATITIITCTLDAKNRVAVKGKLKS</sequence>
<accession>A0A6I1MTH5</accession>
<keyword evidence="1" id="KW-0378">Hydrolase</keyword>
<feature type="active site" description="Acyl-thioester intermediate" evidence="2">
    <location>
        <position position="204"/>
    </location>
</feature>
<keyword evidence="4" id="KW-0472">Membrane</keyword>
<evidence type="ECO:0000313" key="5">
    <source>
        <dbReference type="EMBL" id="MPQ44171.1"/>
    </source>
</evidence>
<feature type="active site" description="Proton donor/acceptor" evidence="2">
    <location>
        <position position="143"/>
    </location>
</feature>
<dbReference type="Proteomes" id="UP000430345">
    <property type="component" value="Unassembled WGS sequence"/>
</dbReference>
<evidence type="ECO:0000256" key="1">
    <source>
        <dbReference type="ARBA" id="ARBA00022801"/>
    </source>
</evidence>
<dbReference type="RefSeq" id="WP_152890419.1">
    <property type="nucleotide sequence ID" value="NZ_WHJC01000163.1"/>
</dbReference>
<keyword evidence="4" id="KW-0812">Transmembrane</keyword>
<organism evidence="5 6">
    <name type="scientific">Clostridium tarantellae</name>
    <dbReference type="NCBI Taxonomy" id="39493"/>
    <lineage>
        <taxon>Bacteria</taxon>
        <taxon>Bacillati</taxon>
        <taxon>Bacillota</taxon>
        <taxon>Clostridia</taxon>
        <taxon>Eubacteriales</taxon>
        <taxon>Clostridiaceae</taxon>
        <taxon>Clostridium</taxon>
    </lineage>
</organism>
<dbReference type="EMBL" id="WHJC01000163">
    <property type="protein sequence ID" value="MPQ44171.1"/>
    <property type="molecule type" value="Genomic_DNA"/>
</dbReference>
<dbReference type="SUPFAM" id="SSF63817">
    <property type="entry name" value="Sortase"/>
    <property type="match status" value="1"/>
</dbReference>
<evidence type="ECO:0000256" key="4">
    <source>
        <dbReference type="SAM" id="Phobius"/>
    </source>
</evidence>
<feature type="compositionally biased region" description="Basic and acidic residues" evidence="3">
    <location>
        <begin position="60"/>
        <end position="86"/>
    </location>
</feature>
<evidence type="ECO:0000313" key="6">
    <source>
        <dbReference type="Proteomes" id="UP000430345"/>
    </source>
</evidence>